<dbReference type="RefSeq" id="WP_023787519.1">
    <property type="nucleotide sequence ID" value="NC_022997.1"/>
</dbReference>
<gene>
    <name evidence="2" type="ORF">W911_10835</name>
</gene>
<dbReference type="Pfam" id="PF17778">
    <property type="entry name" value="WHD_BLACT"/>
    <property type="match status" value="1"/>
</dbReference>
<protein>
    <submittedName>
        <fullName evidence="2">Beta-lactamase</fullName>
    </submittedName>
</protein>
<keyword evidence="3" id="KW-1185">Reference proteome</keyword>
<dbReference type="SUPFAM" id="SSF56281">
    <property type="entry name" value="Metallo-hydrolase/oxidoreductase"/>
    <property type="match status" value="1"/>
</dbReference>
<evidence type="ECO:0000313" key="3">
    <source>
        <dbReference type="Proteomes" id="UP000018542"/>
    </source>
</evidence>
<dbReference type="InterPro" id="IPR036866">
    <property type="entry name" value="RibonucZ/Hydroxyglut_hydro"/>
</dbReference>
<dbReference type="PANTHER" id="PTHR23131">
    <property type="entry name" value="ENDORIBONUCLEASE LACTB2"/>
    <property type="match status" value="1"/>
</dbReference>
<dbReference type="InterPro" id="IPR041516">
    <property type="entry name" value="LACTB2_WH"/>
</dbReference>
<accession>V5SE58</accession>
<evidence type="ECO:0000259" key="1">
    <source>
        <dbReference type="SMART" id="SM00849"/>
    </source>
</evidence>
<dbReference type="OrthoDB" id="9788263at2"/>
<feature type="domain" description="Metallo-beta-lactamase" evidence="1">
    <location>
        <begin position="40"/>
        <end position="215"/>
    </location>
</feature>
<dbReference type="STRING" id="1029756.W911_10835"/>
<dbReference type="Pfam" id="PF00753">
    <property type="entry name" value="Lactamase_B"/>
    <property type="match status" value="1"/>
</dbReference>
<sequence>MAHDLTFKTSMSFDYGLPAPVSPGVVRLVANNPSPLTFKGTNTYLVGMTELAVIDPGPADDAHRAAILKAAAGRPIRQILVTHAHRDHVDGAAALRDATGAPIYGYGRTDIAAHGPAIQPQGSEFIDYVFAPDVRVDHHDVVEGPEWAFEAIHTPGHAPDHLCFALVGRNILFSGDHVMAWNTTLVAPPEGHMADYVASLQLLLARRETVYLPGHGDRLEEPQRTVRAYLLHRRWREEQVLDAIRGGRESVEAIVPVVYPTIDGKLVRAAALSVQAHVEHLIARGLVTCGDGQTLSGSLAPA</sequence>
<name>V5SE58_9HYPH</name>
<evidence type="ECO:0000313" key="2">
    <source>
        <dbReference type="EMBL" id="AHB48782.1"/>
    </source>
</evidence>
<dbReference type="Gene3D" id="1.10.10.10">
    <property type="entry name" value="Winged helix-like DNA-binding domain superfamily/Winged helix DNA-binding domain"/>
    <property type="match status" value="1"/>
</dbReference>
<dbReference type="PANTHER" id="PTHR23131:SF0">
    <property type="entry name" value="ENDORIBONUCLEASE LACTB2"/>
    <property type="match status" value="1"/>
</dbReference>
<dbReference type="HOGENOM" id="CLU_048478_2_1_5"/>
<dbReference type="KEGG" id="hni:W911_10835"/>
<dbReference type="Gene3D" id="3.60.15.10">
    <property type="entry name" value="Ribonuclease Z/Hydroxyacylglutathione hydrolase-like"/>
    <property type="match status" value="1"/>
</dbReference>
<dbReference type="EMBL" id="CP006912">
    <property type="protein sequence ID" value="AHB48782.1"/>
    <property type="molecule type" value="Genomic_DNA"/>
</dbReference>
<dbReference type="AlphaFoldDB" id="V5SE58"/>
<proteinExistence type="predicted"/>
<reference evidence="2 3" key="1">
    <citation type="journal article" date="2014" name="Genome Announc.">
        <title>Complete Genome Sequence of Hyphomicrobium nitrativorans Strain NL23, a Denitrifying Bacterium Isolated from Biofilm of a Methanol-Fed Denitrification System Treating Seawater at the Montreal Biodome.</title>
        <authorList>
            <person name="Martineau C."/>
            <person name="Villeneuve C."/>
            <person name="Mauffrey F."/>
            <person name="Villemur R."/>
        </authorList>
    </citation>
    <scope>NUCLEOTIDE SEQUENCE [LARGE SCALE GENOMIC DNA]</scope>
    <source>
        <strain evidence="2">NL23</strain>
    </source>
</reference>
<dbReference type="Proteomes" id="UP000018542">
    <property type="component" value="Chromosome"/>
</dbReference>
<dbReference type="InterPro" id="IPR036388">
    <property type="entry name" value="WH-like_DNA-bd_sf"/>
</dbReference>
<dbReference type="SMART" id="SM00849">
    <property type="entry name" value="Lactamase_B"/>
    <property type="match status" value="1"/>
</dbReference>
<dbReference type="InterPro" id="IPR001279">
    <property type="entry name" value="Metallo-B-lactamas"/>
</dbReference>
<organism evidence="2 3">
    <name type="scientific">Hyphomicrobium nitrativorans NL23</name>
    <dbReference type="NCBI Taxonomy" id="1029756"/>
    <lineage>
        <taxon>Bacteria</taxon>
        <taxon>Pseudomonadati</taxon>
        <taxon>Pseudomonadota</taxon>
        <taxon>Alphaproteobacteria</taxon>
        <taxon>Hyphomicrobiales</taxon>
        <taxon>Hyphomicrobiaceae</taxon>
        <taxon>Hyphomicrobium</taxon>
    </lineage>
</organism>
<dbReference type="PATRIC" id="fig|1029756.8.peg.2255"/>
<dbReference type="CDD" id="cd16278">
    <property type="entry name" value="metallo-hydrolase-like_MBL-fold"/>
    <property type="match status" value="1"/>
</dbReference>
<dbReference type="InterPro" id="IPR050662">
    <property type="entry name" value="Sec-metab_biosynth-thioest"/>
</dbReference>